<dbReference type="PROSITE" id="PS50878">
    <property type="entry name" value="RT_POL"/>
    <property type="match status" value="1"/>
</dbReference>
<protein>
    <recommendedName>
        <fullName evidence="1">Reverse transcriptase domain-containing protein</fullName>
    </recommendedName>
</protein>
<reference evidence="2 3" key="1">
    <citation type="journal article" date="2023" name="J. Hered.">
        <title>Chromosome-level genome of the wood stork (Mycteria americana) provides insight into avian chromosome evolution.</title>
        <authorList>
            <person name="Flamio R. Jr."/>
            <person name="Ramstad K.M."/>
        </authorList>
    </citation>
    <scope>NUCLEOTIDE SEQUENCE [LARGE SCALE GENOMIC DNA]</scope>
    <source>
        <strain evidence="2">JAX WOST 10</strain>
    </source>
</reference>
<gene>
    <name evidence="2" type="ORF">QYF61_021029</name>
</gene>
<dbReference type="Pfam" id="PF00078">
    <property type="entry name" value="RVT_1"/>
    <property type="match status" value="1"/>
</dbReference>
<proteinExistence type="predicted"/>
<dbReference type="SUPFAM" id="SSF56672">
    <property type="entry name" value="DNA/RNA polymerases"/>
    <property type="match status" value="1"/>
</dbReference>
<comment type="caution">
    <text evidence="2">The sequence shown here is derived from an EMBL/GenBank/DDBJ whole genome shotgun (WGS) entry which is preliminary data.</text>
</comment>
<accession>A0AAN7NWL7</accession>
<evidence type="ECO:0000313" key="3">
    <source>
        <dbReference type="Proteomes" id="UP001333110"/>
    </source>
</evidence>
<dbReference type="InterPro" id="IPR043502">
    <property type="entry name" value="DNA/RNA_pol_sf"/>
</dbReference>
<name>A0AAN7NWL7_MYCAM</name>
<dbReference type="PANTHER" id="PTHR33332">
    <property type="entry name" value="REVERSE TRANSCRIPTASE DOMAIN-CONTAINING PROTEIN"/>
    <property type="match status" value="1"/>
</dbReference>
<organism evidence="2 3">
    <name type="scientific">Mycteria americana</name>
    <name type="common">Wood stork</name>
    <dbReference type="NCBI Taxonomy" id="33587"/>
    <lineage>
        <taxon>Eukaryota</taxon>
        <taxon>Metazoa</taxon>
        <taxon>Chordata</taxon>
        <taxon>Craniata</taxon>
        <taxon>Vertebrata</taxon>
        <taxon>Euteleostomi</taxon>
        <taxon>Archelosauria</taxon>
        <taxon>Archosauria</taxon>
        <taxon>Dinosauria</taxon>
        <taxon>Saurischia</taxon>
        <taxon>Theropoda</taxon>
        <taxon>Coelurosauria</taxon>
        <taxon>Aves</taxon>
        <taxon>Neognathae</taxon>
        <taxon>Neoaves</taxon>
        <taxon>Aequornithes</taxon>
        <taxon>Ciconiiformes</taxon>
        <taxon>Ciconiidae</taxon>
        <taxon>Mycteria</taxon>
    </lineage>
</organism>
<keyword evidence="3" id="KW-1185">Reference proteome</keyword>
<dbReference type="Proteomes" id="UP001333110">
    <property type="component" value="Unassembled WGS sequence"/>
</dbReference>
<dbReference type="InterPro" id="IPR000477">
    <property type="entry name" value="RT_dom"/>
</dbReference>
<evidence type="ECO:0000259" key="1">
    <source>
        <dbReference type="PROSITE" id="PS50878"/>
    </source>
</evidence>
<dbReference type="AlphaFoldDB" id="A0AAN7NWL7"/>
<sequence>MPAVSKMDVQLAEAEPISNCDTKVSEEGGGGGAPGARAEIPLQPVVKTTVRQVVPLQPMEVNGGADLHLQPMEDPMPEQVTHLVDKGKAVDVVYLDFSKTFDTVSHSILLDKLAAHGLDGCTLRWVKNWLDGRAQRVVVNGVYSSWRPVTSGVPQGSVLGPVLFNIFINDLDEGIECTLSKFADDTKLCGSVDLLEVLRLGHNNPMQCHKLGEEWLESCPAEKDLEPLVNSRLNMSQQCAQVAKKANSILACIRNSVASRTREVIVPLYLTLVRPHLESRVQFWAPHYKRDLEVLERVQRRATKLVKGLEHKADEEWLRELGLFSLEKRRLRGDLIALYNYLKGGCRDHRNRLPREVVESPSLEVFKRHVDVTLRNIV</sequence>
<feature type="domain" description="Reverse transcriptase" evidence="1">
    <location>
        <begin position="1"/>
        <end position="270"/>
    </location>
</feature>
<dbReference type="EMBL" id="JAUNZN010000001">
    <property type="protein sequence ID" value="KAK4832196.1"/>
    <property type="molecule type" value="Genomic_DNA"/>
</dbReference>
<evidence type="ECO:0000313" key="2">
    <source>
        <dbReference type="EMBL" id="KAK4832196.1"/>
    </source>
</evidence>